<dbReference type="Proteomes" id="UP000230390">
    <property type="component" value="Unassembled WGS sequence"/>
</dbReference>
<comment type="similarity">
    <text evidence="2">Belongs to the FliK family.</text>
</comment>
<reference evidence="6 7" key="1">
    <citation type="submission" date="2017-10" db="EMBL/GenBank/DDBJ databases">
        <title>Massilia psychrophilum sp. nov., a novel purple-pigmented bacterium isolated from Tianshan glacier, Xinjiang Municipality, China.</title>
        <authorList>
            <person name="Wang H."/>
        </authorList>
    </citation>
    <scope>NUCLEOTIDE SEQUENCE [LARGE SCALE GENOMIC DNA]</scope>
    <source>
        <strain evidence="6 7">JCM 30074</strain>
    </source>
</reference>
<evidence type="ECO:0000259" key="5">
    <source>
        <dbReference type="Pfam" id="PF02120"/>
    </source>
</evidence>
<dbReference type="PRINTS" id="PR01007">
    <property type="entry name" value="FLGHOOKFLIK"/>
</dbReference>
<sequence length="462" mass="46025">MHTPPLPQISAAAPRANVNANANANASGDGAQFSQALSREIEQRKPAPSPAAAPVKPQAAAAKPQQAAPAQQAERQPAAAPATPADGKRTAASGDAATDEAKDDAADAAAVSPVADMLALVAAFNQPAAVAAAPVTDPLAAAAALAALKKASAPIEYSTEPVKLDSTALSETLAGAALPAADGKTLSFKEVAAAVDGAAARMMDAPAPEPLKVDLALQRGAVDADATAVADKAPASLTPLAAVATQGDGEAVPAMTKAEPALAPTMVKVDAAAPRAREGAVDITAIKEPAAVAAAPVSAPVQQASQVMAQGVNAANPGERIAARVGTPGWDNQVGQKIVWMVAGKEQSATLTLNPPDMGPMQVVLSVTNDQATVSFTAAQPEVRQALENAMPKLREMMSENGISLGNASVSEGAQDQRQAQHGEKSRGQGGGNRFGDGGDVAGTAEAPRATRGGTGLVDTFA</sequence>
<feature type="region of interest" description="Disordered" evidence="4">
    <location>
        <begin position="411"/>
        <end position="462"/>
    </location>
</feature>
<keyword evidence="7" id="KW-1185">Reference proteome</keyword>
<feature type="compositionally biased region" description="Gly residues" evidence="4">
    <location>
        <begin position="428"/>
        <end position="441"/>
    </location>
</feature>
<protein>
    <recommendedName>
        <fullName evidence="5">Flagellar hook-length control protein-like C-terminal domain-containing protein</fullName>
    </recommendedName>
</protein>
<proteinExistence type="inferred from homology"/>
<dbReference type="PANTHER" id="PTHR37533">
    <property type="entry name" value="FLAGELLAR HOOK-LENGTH CONTROL PROTEIN"/>
    <property type="match status" value="1"/>
</dbReference>
<dbReference type="Pfam" id="PF02120">
    <property type="entry name" value="Flg_hook"/>
    <property type="match status" value="1"/>
</dbReference>
<feature type="domain" description="Flagellar hook-length control protein-like C-terminal" evidence="5">
    <location>
        <begin position="336"/>
        <end position="418"/>
    </location>
</feature>
<dbReference type="CDD" id="cd17470">
    <property type="entry name" value="T3SS_Flik_C"/>
    <property type="match status" value="1"/>
</dbReference>
<evidence type="ECO:0000313" key="6">
    <source>
        <dbReference type="EMBL" id="PIL43364.1"/>
    </source>
</evidence>
<name>A0A2G8TBJ0_9BURK</name>
<dbReference type="AlphaFoldDB" id="A0A2G8TBJ0"/>
<dbReference type="RefSeq" id="WP_099791111.1">
    <property type="nucleotide sequence ID" value="NZ_JBHLYV010000096.1"/>
</dbReference>
<organism evidence="6 7">
    <name type="scientific">Massilia eurypsychrophila</name>
    <dbReference type="NCBI Taxonomy" id="1485217"/>
    <lineage>
        <taxon>Bacteria</taxon>
        <taxon>Pseudomonadati</taxon>
        <taxon>Pseudomonadota</taxon>
        <taxon>Betaproteobacteria</taxon>
        <taxon>Burkholderiales</taxon>
        <taxon>Oxalobacteraceae</taxon>
        <taxon>Telluria group</taxon>
        <taxon>Massilia</taxon>
    </lineage>
</organism>
<comment type="caution">
    <text evidence="6">The sequence shown here is derived from an EMBL/GenBank/DDBJ whole genome shotgun (WGS) entry which is preliminary data.</text>
</comment>
<feature type="compositionally biased region" description="Low complexity" evidence="4">
    <location>
        <begin position="11"/>
        <end position="26"/>
    </location>
</feature>
<dbReference type="InterPro" id="IPR001635">
    <property type="entry name" value="Flag_hook_Flik"/>
</dbReference>
<evidence type="ECO:0000313" key="7">
    <source>
        <dbReference type="Proteomes" id="UP000230390"/>
    </source>
</evidence>
<evidence type="ECO:0000256" key="2">
    <source>
        <dbReference type="ARBA" id="ARBA00009149"/>
    </source>
</evidence>
<comment type="function">
    <text evidence="1">Controls the length of the flagellar hook.</text>
</comment>
<feature type="region of interest" description="Disordered" evidence="4">
    <location>
        <begin position="1"/>
        <end position="101"/>
    </location>
</feature>
<evidence type="ECO:0000256" key="1">
    <source>
        <dbReference type="ARBA" id="ARBA00003944"/>
    </source>
</evidence>
<evidence type="ECO:0000256" key="4">
    <source>
        <dbReference type="SAM" id="MobiDB-lite"/>
    </source>
</evidence>
<gene>
    <name evidence="6" type="ORF">CR105_19075</name>
</gene>
<dbReference type="PANTHER" id="PTHR37533:SF2">
    <property type="entry name" value="FLAGELLAR HOOK-LENGTH CONTROL PROTEIN"/>
    <property type="match status" value="1"/>
</dbReference>
<dbReference type="InterPro" id="IPR021136">
    <property type="entry name" value="Flagellar_hook_control-like_C"/>
</dbReference>
<accession>A0A2G8TBJ0</accession>
<dbReference type="EMBL" id="PDOC01000014">
    <property type="protein sequence ID" value="PIL43364.1"/>
    <property type="molecule type" value="Genomic_DNA"/>
</dbReference>
<feature type="compositionally biased region" description="Low complexity" evidence="4">
    <location>
        <begin position="50"/>
        <end position="85"/>
    </location>
</feature>
<dbReference type="GO" id="GO:0009424">
    <property type="term" value="C:bacterial-type flagellum hook"/>
    <property type="evidence" value="ECO:0007669"/>
    <property type="project" value="InterPro"/>
</dbReference>
<keyword evidence="3" id="KW-1005">Bacterial flagellum biogenesis</keyword>
<dbReference type="OrthoDB" id="8596319at2"/>
<evidence type="ECO:0000256" key="3">
    <source>
        <dbReference type="ARBA" id="ARBA00022795"/>
    </source>
</evidence>
<dbReference type="GO" id="GO:0044780">
    <property type="term" value="P:bacterial-type flagellum assembly"/>
    <property type="evidence" value="ECO:0007669"/>
    <property type="project" value="InterPro"/>
</dbReference>
<dbReference type="Gene3D" id="3.30.750.140">
    <property type="match status" value="1"/>
</dbReference>
<dbReference type="InterPro" id="IPR038610">
    <property type="entry name" value="FliK-like_C_sf"/>
</dbReference>
<dbReference type="InterPro" id="IPR052563">
    <property type="entry name" value="FliK"/>
</dbReference>